<comment type="subcellular location">
    <subcellularLocation>
        <location evidence="1">Cell inner membrane</location>
        <topology evidence="1">Peripheral membrane protein</topology>
    </subcellularLocation>
</comment>
<dbReference type="RefSeq" id="WP_014932044.1">
    <property type="nucleotide sequence ID" value="NC_018604.1"/>
</dbReference>
<dbReference type="InterPro" id="IPR003593">
    <property type="entry name" value="AAA+_ATPase"/>
</dbReference>
<dbReference type="EC" id="7.6.2.13" evidence="8"/>
<dbReference type="PROSITE" id="PS50893">
    <property type="entry name" value="ABC_TRANSPORTER_2"/>
    <property type="match status" value="2"/>
</dbReference>
<reference evidence="11 12" key="1">
    <citation type="journal article" date="2012" name="BMC Genomics">
        <title>Comparative genomics of Brachyspira pilosicoli strains: genome rearrangements, reductions and correlation of genetic compliment with phenotypic diversity.</title>
        <authorList>
            <person name="Mappley L.J."/>
            <person name="Black M.L."/>
            <person name="Abuoun M."/>
            <person name="Darby A.C."/>
            <person name="Woodward M.J."/>
            <person name="Parkhill J."/>
            <person name="Turner A.K."/>
            <person name="Bellgard M.I."/>
            <person name="La T."/>
            <person name="Phillips N.D."/>
            <person name="La Ragione R.M."/>
            <person name="Hampson D.J."/>
        </authorList>
    </citation>
    <scope>NUCLEOTIDE SEQUENCE [LARGE SCALE GENOMIC DNA]</scope>
    <source>
        <strain evidence="11">WesB</strain>
    </source>
</reference>
<evidence type="ECO:0000313" key="12">
    <source>
        <dbReference type="Proteomes" id="UP000003759"/>
    </source>
</evidence>
<protein>
    <recommendedName>
        <fullName evidence="4">Autoinducer 2 import ATP-binding protein LsrA</fullName>
        <ecNumber evidence="8">7.6.2.13</ecNumber>
    </recommendedName>
</protein>
<dbReference type="HOGENOM" id="CLU_000604_92_3_12"/>
<dbReference type="GO" id="GO:0005524">
    <property type="term" value="F:ATP binding"/>
    <property type="evidence" value="ECO:0007669"/>
    <property type="project" value="UniProtKB-KW"/>
</dbReference>
<dbReference type="InterPro" id="IPR027417">
    <property type="entry name" value="P-loop_NTPase"/>
</dbReference>
<gene>
    <name evidence="11" type="ORF">WESB_0022</name>
</gene>
<comment type="function">
    <text evidence="7">Part of the ABC transporter complex LsrABCD involved in autoinducer 2 (AI-2) import. Responsible for energy coupling to the transport system.</text>
</comment>
<evidence type="ECO:0000256" key="9">
    <source>
        <dbReference type="ARBA" id="ARBA00034076"/>
    </source>
</evidence>
<dbReference type="InterPro" id="IPR017871">
    <property type="entry name" value="ABC_transporter-like_CS"/>
</dbReference>
<dbReference type="Pfam" id="PF00005">
    <property type="entry name" value="ABC_tran"/>
    <property type="match status" value="2"/>
</dbReference>
<dbReference type="GO" id="GO:0005886">
    <property type="term" value="C:plasma membrane"/>
    <property type="evidence" value="ECO:0007669"/>
    <property type="project" value="UniProtKB-SubCell"/>
</dbReference>
<dbReference type="InterPro" id="IPR050107">
    <property type="entry name" value="ABC_carbohydrate_import_ATPase"/>
</dbReference>
<dbReference type="KEGG" id="bpw:WESB_0022"/>
<evidence type="ECO:0000256" key="6">
    <source>
        <dbReference type="ARBA" id="ARBA00022840"/>
    </source>
</evidence>
<dbReference type="EMBL" id="HE793032">
    <property type="protein sequence ID" value="CCG55495.1"/>
    <property type="molecule type" value="Genomic_DNA"/>
</dbReference>
<dbReference type="SMART" id="SM00382">
    <property type="entry name" value="AAA"/>
    <property type="match status" value="2"/>
</dbReference>
<dbReference type="PANTHER" id="PTHR43790">
    <property type="entry name" value="CARBOHYDRATE TRANSPORT ATP-BINDING PROTEIN MG119-RELATED"/>
    <property type="match status" value="1"/>
</dbReference>
<comment type="catalytic activity">
    <reaction evidence="9">
        <text>ATP + H2O + (2R,4S)-2-methyl-2,3,3,4-tetrahydroxytetrahydrofuran-[AI-2-binding protein]Side 1 = ADP + phosphate + (2R,4S)-2-methyl-2,3,3,4-tetrahydroxytetrahydrofuranSide 2 + [AI-2-binding protein]Side 1.</text>
        <dbReference type="EC" id="7.6.2.13"/>
    </reaction>
</comment>
<dbReference type="OrthoDB" id="9799337at2"/>
<evidence type="ECO:0000256" key="5">
    <source>
        <dbReference type="ARBA" id="ARBA00022741"/>
    </source>
</evidence>
<dbReference type="Proteomes" id="UP000003759">
    <property type="component" value="Chromosome"/>
</dbReference>
<dbReference type="CDD" id="cd03216">
    <property type="entry name" value="ABC_Carb_Monos_I"/>
    <property type="match status" value="1"/>
</dbReference>
<evidence type="ECO:0000256" key="3">
    <source>
        <dbReference type="ARBA" id="ARBA00011262"/>
    </source>
</evidence>
<dbReference type="AlphaFoldDB" id="K0JGS5"/>
<dbReference type="PANTHER" id="PTHR43790:SF2">
    <property type="entry name" value="AUTOINDUCER 2 IMPORT ATP-BINDING PROTEIN LSRA"/>
    <property type="match status" value="1"/>
</dbReference>
<evidence type="ECO:0000259" key="10">
    <source>
        <dbReference type="PROSITE" id="PS50893"/>
    </source>
</evidence>
<name>K0JGS5_BRAPL</name>
<dbReference type="Gene3D" id="3.40.50.300">
    <property type="entry name" value="P-loop containing nucleotide triphosphate hydrolases"/>
    <property type="match status" value="2"/>
</dbReference>
<dbReference type="PROSITE" id="PS00211">
    <property type="entry name" value="ABC_TRANSPORTER_1"/>
    <property type="match status" value="1"/>
</dbReference>
<evidence type="ECO:0000256" key="4">
    <source>
        <dbReference type="ARBA" id="ARBA00019459"/>
    </source>
</evidence>
<dbReference type="InterPro" id="IPR003439">
    <property type="entry name" value="ABC_transporter-like_ATP-bd"/>
</dbReference>
<dbReference type="PATRIC" id="fig|1161918.5.peg.22"/>
<evidence type="ECO:0000256" key="7">
    <source>
        <dbReference type="ARBA" id="ARBA00023747"/>
    </source>
</evidence>
<evidence type="ECO:0000313" key="11">
    <source>
        <dbReference type="EMBL" id="CCG55495.1"/>
    </source>
</evidence>
<evidence type="ECO:0000256" key="2">
    <source>
        <dbReference type="ARBA" id="ARBA00009404"/>
    </source>
</evidence>
<dbReference type="SUPFAM" id="SSF52540">
    <property type="entry name" value="P-loop containing nucleoside triphosphate hydrolases"/>
    <property type="match status" value="2"/>
</dbReference>
<feature type="domain" description="ABC transporter" evidence="10">
    <location>
        <begin position="259"/>
        <end position="501"/>
    </location>
</feature>
<organism evidence="11 12">
    <name type="scientific">Brachyspira pilosicoli WesB</name>
    <dbReference type="NCBI Taxonomy" id="1161918"/>
    <lineage>
        <taxon>Bacteria</taxon>
        <taxon>Pseudomonadati</taxon>
        <taxon>Spirochaetota</taxon>
        <taxon>Spirochaetia</taxon>
        <taxon>Brachyspirales</taxon>
        <taxon>Brachyspiraceae</taxon>
        <taxon>Brachyspira</taxon>
    </lineage>
</organism>
<sequence length="513" mass="57471">MSNKETIISLKNIGKSFGSTRALESISFDFKRGDITAIVGANGAGKSTLIKIICGYHTKYEGDIFIEGNLVKFNSPLDAYAKGIQTVHQIINQGVVQNMTVAENLVLKDILTNRKNFFIKKKDYMEHAEKVADLMGISHSILNKEVSWTTQSERQLIIIARALESNPKLLILDEPTAAISEKETEILFEKLKGLKEKNVTILYVSHRLHEIERMADNVVVIRDGKVSDIMEKPIKVNKIVTAMVGSVPKTTKATSNKERKMEPLLETKDLVFMKGADPINLTLYKGEITAIVGLIGAGKSEFGETLFSMRKPISGEIFMNGKKLNNKNISSAIKNGIHLIPEDRSNNAVFPNFDIAENITIPFLNKFSPKLIMNKKLEKTASLDIATKLSLKYGSIEDMMDSLSGGNQQKVIVARWIFQNYNLIILDEPFQGVDIASRFDIGKYIRNNIKDSTALILVADLDEAMEVADRIIVFNSKKMVFEQYGDEIDRDKLLYYISCSTEELNNNVSTLKE</sequence>
<feature type="domain" description="ABC transporter" evidence="10">
    <location>
        <begin position="8"/>
        <end position="248"/>
    </location>
</feature>
<keyword evidence="6" id="KW-0067">ATP-binding</keyword>
<comment type="subunit">
    <text evidence="3">The complex is composed of two ATP-binding proteins (LsrA), two transmembrane proteins (LsrC and LsrD) and a solute-binding protein (LsrB).</text>
</comment>
<evidence type="ECO:0000256" key="8">
    <source>
        <dbReference type="ARBA" id="ARBA00023798"/>
    </source>
</evidence>
<keyword evidence="5" id="KW-0547">Nucleotide-binding</keyword>
<dbReference type="GO" id="GO:0016887">
    <property type="term" value="F:ATP hydrolysis activity"/>
    <property type="evidence" value="ECO:0007669"/>
    <property type="project" value="InterPro"/>
</dbReference>
<proteinExistence type="inferred from homology"/>
<accession>K0JGS5</accession>
<evidence type="ECO:0000256" key="1">
    <source>
        <dbReference type="ARBA" id="ARBA00004417"/>
    </source>
</evidence>
<comment type="similarity">
    <text evidence="2">Belongs to the ABC transporter superfamily. AI-2 autoinducer porter (TC 3.A.1.2.8) family.</text>
</comment>
<dbReference type="CDD" id="cd03215">
    <property type="entry name" value="ABC_Carb_Monos_II"/>
    <property type="match status" value="1"/>
</dbReference>